<feature type="region of interest" description="Disordered" evidence="1">
    <location>
        <begin position="1"/>
        <end position="91"/>
    </location>
</feature>
<proteinExistence type="predicted"/>
<dbReference type="RefSeq" id="WP_246301128.1">
    <property type="nucleotide sequence ID" value="NZ_JACCBV010000001.1"/>
</dbReference>
<gene>
    <name evidence="2" type="ORF">BJ991_003514</name>
</gene>
<feature type="compositionally biased region" description="Acidic residues" evidence="1">
    <location>
        <begin position="78"/>
        <end position="91"/>
    </location>
</feature>
<name>A0A7Y9KL97_9MICO</name>
<sequence>MDEREQDLGAGGDGVDEPDTLAGGEFQEELADSSDEVDRETGLYTDGRGAGEGGYAQTEESFSDQPDTQGDDPLVAELGEEGQGDLAPEDL</sequence>
<protein>
    <recommendedName>
        <fullName evidence="4">Sugar ABC transporter ATPase</fullName>
    </recommendedName>
</protein>
<accession>A0A7Y9KL97</accession>
<organism evidence="2 3">
    <name type="scientific">Microbacterium immunditiarum</name>
    <dbReference type="NCBI Taxonomy" id="337480"/>
    <lineage>
        <taxon>Bacteria</taxon>
        <taxon>Bacillati</taxon>
        <taxon>Actinomycetota</taxon>
        <taxon>Actinomycetes</taxon>
        <taxon>Micrococcales</taxon>
        <taxon>Microbacteriaceae</taxon>
        <taxon>Microbacterium</taxon>
    </lineage>
</organism>
<dbReference type="Proteomes" id="UP000576969">
    <property type="component" value="Unassembled WGS sequence"/>
</dbReference>
<evidence type="ECO:0000313" key="2">
    <source>
        <dbReference type="EMBL" id="NYE21486.1"/>
    </source>
</evidence>
<dbReference type="EMBL" id="JACCBV010000001">
    <property type="protein sequence ID" value="NYE21486.1"/>
    <property type="molecule type" value="Genomic_DNA"/>
</dbReference>
<comment type="caution">
    <text evidence="2">The sequence shown here is derived from an EMBL/GenBank/DDBJ whole genome shotgun (WGS) entry which is preliminary data.</text>
</comment>
<evidence type="ECO:0000256" key="1">
    <source>
        <dbReference type="SAM" id="MobiDB-lite"/>
    </source>
</evidence>
<feature type="compositionally biased region" description="Polar residues" evidence="1">
    <location>
        <begin position="58"/>
        <end position="68"/>
    </location>
</feature>
<dbReference type="AlphaFoldDB" id="A0A7Y9KL97"/>
<reference evidence="2 3" key="1">
    <citation type="submission" date="2020-07" db="EMBL/GenBank/DDBJ databases">
        <title>Sequencing the genomes of 1000 actinobacteria strains.</title>
        <authorList>
            <person name="Klenk H.-P."/>
        </authorList>
    </citation>
    <scope>NUCLEOTIDE SEQUENCE [LARGE SCALE GENOMIC DNA]</scope>
    <source>
        <strain evidence="2 3">DSM 24662</strain>
    </source>
</reference>
<keyword evidence="3" id="KW-1185">Reference proteome</keyword>
<evidence type="ECO:0008006" key="4">
    <source>
        <dbReference type="Google" id="ProtNLM"/>
    </source>
</evidence>
<evidence type="ECO:0000313" key="3">
    <source>
        <dbReference type="Proteomes" id="UP000576969"/>
    </source>
</evidence>
<feature type="compositionally biased region" description="Acidic residues" evidence="1">
    <location>
        <begin position="26"/>
        <end position="38"/>
    </location>
</feature>